<dbReference type="EC" id="3.4.13.19" evidence="2"/>
<protein>
    <recommendedName>
        <fullName evidence="2">Dipeptidase</fullName>
        <ecNumber evidence="2">3.4.13.19</ecNumber>
    </recommendedName>
</protein>
<dbReference type="Pfam" id="PF01244">
    <property type="entry name" value="Peptidase_M19"/>
    <property type="match status" value="1"/>
</dbReference>
<keyword evidence="2" id="KW-0482">Metalloprotease</keyword>
<dbReference type="InterPro" id="IPR032466">
    <property type="entry name" value="Metal_Hydrolase"/>
</dbReference>
<dbReference type="SUPFAM" id="SSF51556">
    <property type="entry name" value="Metallo-dependent hydrolases"/>
    <property type="match status" value="1"/>
</dbReference>
<dbReference type="EMBL" id="CP086363">
    <property type="protein sequence ID" value="UNI23720.1"/>
    <property type="molecule type" value="Genomic_DNA"/>
</dbReference>
<organism evidence="3 4">
    <name type="scientific">Purpureocillium takamizusanense</name>
    <dbReference type="NCBI Taxonomy" id="2060973"/>
    <lineage>
        <taxon>Eukaryota</taxon>
        <taxon>Fungi</taxon>
        <taxon>Dikarya</taxon>
        <taxon>Ascomycota</taxon>
        <taxon>Pezizomycotina</taxon>
        <taxon>Sordariomycetes</taxon>
        <taxon>Hypocreomycetidae</taxon>
        <taxon>Hypocreales</taxon>
        <taxon>Ophiocordycipitaceae</taxon>
        <taxon>Purpureocillium</taxon>
    </lineage>
</organism>
<dbReference type="PANTHER" id="PTHR10443">
    <property type="entry name" value="MICROSOMAL DIPEPTIDASE"/>
    <property type="match status" value="1"/>
</dbReference>
<name>A0A9Q8VEB5_9HYPO</name>
<evidence type="ECO:0000256" key="1">
    <source>
        <dbReference type="ARBA" id="ARBA00022997"/>
    </source>
</evidence>
<sequence>MADTVWYFAYGSNMKSIVMERRGMTPLDVKRLVIPSHILTFDIFGVPYTEPAMASIAERETIAAGQQAGRPSQQPPPPVHGIGYLLSAGDFRNLVVSEGAGTAYTEVELQARILDASEEGDMLAVRTLVGRYPFRPNPLPSARYLGLLIDGAQEHGLPDSYRYYLTSLPSYTKSLSPMEALGARIFLGLWMPIITWTMKRIKTAARGTESGRSNSRSGVFIYVFVFLAILNTSQRMEDPSPRARAFSLLEQVPLIDGHNDFAYMVRGWFRNNLSQPDFDIHAMPIGQTDIGRLRKGKLGGQFWSAFVPWYATVHTSPMALYLMTSYSPKDGDSKDTVLLSTLQQIDLLHGIFEQYPRTFTFVTQSSEILPAFRAGRLVSLLGIEGLHQIGGSPSVLRMLYRLGVRYATLCHNKANEFADSSTAESVHGGLSRFGRKVVQEMNRIGMIVDLAHTSHDAQLDAMKHSEAPVIFSHSSCYELCPNPRNVRDEVLHKLKANRGLIMICFIPSLVTPQETEQQGISGDHKPPSVASVVDHIIYVGKTIGYAHVGIGSDFDGMLEGPPDLDDTSYFPSIIEELLRRGVDEDNVKLVMGLNVIRVMEEVESVSRVAQNIDQWDILCDDIASPWTDEQVSLLVARGSLRNTNGTGNFH</sequence>
<dbReference type="Gene3D" id="3.10.490.10">
    <property type="entry name" value="Gamma-glutamyl cyclotransferase-like"/>
    <property type="match status" value="1"/>
</dbReference>
<keyword evidence="2 3" id="KW-0378">Hydrolase</keyword>
<accession>A0A9Q8VEB5</accession>
<dbReference type="KEGG" id="ptkz:JDV02_009522"/>
<dbReference type="PANTHER" id="PTHR10443:SF12">
    <property type="entry name" value="DIPEPTIDASE"/>
    <property type="match status" value="1"/>
</dbReference>
<reference evidence="3" key="1">
    <citation type="submission" date="2021-11" db="EMBL/GenBank/DDBJ databases">
        <title>Purpureocillium_takamizusanense_genome.</title>
        <authorList>
            <person name="Nguyen N.-H."/>
        </authorList>
    </citation>
    <scope>NUCLEOTIDE SEQUENCE</scope>
    <source>
        <strain evidence="3">PT3</strain>
    </source>
</reference>
<dbReference type="PROSITE" id="PS51365">
    <property type="entry name" value="RENAL_DIPEPTIDASE_2"/>
    <property type="match status" value="1"/>
</dbReference>
<keyword evidence="2" id="KW-0645">Protease</keyword>
<gene>
    <name evidence="3" type="ORF">JDV02_009522</name>
</gene>
<dbReference type="Gene3D" id="3.20.20.140">
    <property type="entry name" value="Metal-dependent hydrolases"/>
    <property type="match status" value="1"/>
</dbReference>
<dbReference type="InterPro" id="IPR008257">
    <property type="entry name" value="Pept_M19"/>
</dbReference>
<dbReference type="Proteomes" id="UP000829364">
    <property type="component" value="Chromosome 10"/>
</dbReference>
<dbReference type="GO" id="GO:0006508">
    <property type="term" value="P:proteolysis"/>
    <property type="evidence" value="ECO:0007669"/>
    <property type="project" value="UniProtKB-KW"/>
</dbReference>
<keyword evidence="2" id="KW-0479">Metal-binding</keyword>
<keyword evidence="1 2" id="KW-0224">Dipeptidase</keyword>
<dbReference type="GO" id="GO:0046872">
    <property type="term" value="F:metal ion binding"/>
    <property type="evidence" value="ECO:0007669"/>
    <property type="project" value="UniProtKB-UniRule"/>
</dbReference>
<proteinExistence type="inferred from homology"/>
<evidence type="ECO:0000256" key="2">
    <source>
        <dbReference type="RuleBase" id="RU341113"/>
    </source>
</evidence>
<keyword evidence="2" id="KW-0862">Zinc</keyword>
<dbReference type="GeneID" id="72071467"/>
<dbReference type="AlphaFoldDB" id="A0A9Q8VEB5"/>
<dbReference type="CDD" id="cd06661">
    <property type="entry name" value="GGCT_like"/>
    <property type="match status" value="1"/>
</dbReference>
<dbReference type="InterPro" id="IPR013024">
    <property type="entry name" value="GGCT-like"/>
</dbReference>
<comment type="similarity">
    <text evidence="2">Belongs to the metallo-dependent hydrolases superfamily. Peptidase M19 family.</text>
</comment>
<dbReference type="GO" id="GO:0070573">
    <property type="term" value="F:metallodipeptidase activity"/>
    <property type="evidence" value="ECO:0007669"/>
    <property type="project" value="InterPro"/>
</dbReference>
<keyword evidence="4" id="KW-1185">Reference proteome</keyword>
<evidence type="ECO:0000313" key="3">
    <source>
        <dbReference type="EMBL" id="UNI23720.1"/>
    </source>
</evidence>
<evidence type="ECO:0000313" key="4">
    <source>
        <dbReference type="Proteomes" id="UP000829364"/>
    </source>
</evidence>
<dbReference type="OrthoDB" id="445695at2759"/>
<dbReference type="RefSeq" id="XP_047847201.1">
    <property type="nucleotide sequence ID" value="XM_047991191.1"/>
</dbReference>
<dbReference type="CDD" id="cd01301">
    <property type="entry name" value="rDP_like"/>
    <property type="match status" value="1"/>
</dbReference>
<comment type="catalytic activity">
    <reaction evidence="2">
        <text>an L-aminoacyl-L-amino acid + H2O = 2 an L-alpha-amino acid</text>
        <dbReference type="Rhea" id="RHEA:48940"/>
        <dbReference type="ChEBI" id="CHEBI:15377"/>
        <dbReference type="ChEBI" id="CHEBI:59869"/>
        <dbReference type="ChEBI" id="CHEBI:77460"/>
        <dbReference type="EC" id="3.4.13.19"/>
    </reaction>
</comment>
<comment type="cofactor">
    <cofactor evidence="2">
        <name>Zn(2+)</name>
        <dbReference type="ChEBI" id="CHEBI:29105"/>
    </cofactor>
</comment>